<evidence type="ECO:0000256" key="1">
    <source>
        <dbReference type="SAM" id="Phobius"/>
    </source>
</evidence>
<dbReference type="RefSeq" id="WP_157267222.1">
    <property type="nucleotide sequence ID" value="NZ_JABFOR010000042.1"/>
</dbReference>
<dbReference type="EMBL" id="JAMDNP010000101">
    <property type="protein sequence ID" value="MCY9764664.1"/>
    <property type="molecule type" value="Genomic_DNA"/>
</dbReference>
<evidence type="ECO:0000313" key="3">
    <source>
        <dbReference type="Proteomes" id="UP001527181"/>
    </source>
</evidence>
<name>A0ABT4H7R3_PAEAL</name>
<gene>
    <name evidence="2" type="ORF">M5X12_29665</name>
</gene>
<keyword evidence="1" id="KW-0812">Transmembrane</keyword>
<evidence type="ECO:0000313" key="2">
    <source>
        <dbReference type="EMBL" id="MCY9764664.1"/>
    </source>
</evidence>
<dbReference type="GeneID" id="94491336"/>
<comment type="caution">
    <text evidence="2">The sequence shown here is derived from an EMBL/GenBank/DDBJ whole genome shotgun (WGS) entry which is preliminary data.</text>
</comment>
<keyword evidence="1" id="KW-1133">Transmembrane helix</keyword>
<proteinExistence type="predicted"/>
<feature type="transmembrane region" description="Helical" evidence="1">
    <location>
        <begin position="20"/>
        <end position="39"/>
    </location>
</feature>
<protein>
    <submittedName>
        <fullName evidence="2">Uncharacterized protein</fullName>
    </submittedName>
</protein>
<dbReference type="Proteomes" id="UP001527181">
    <property type="component" value="Unassembled WGS sequence"/>
</dbReference>
<keyword evidence="1" id="KW-0472">Membrane</keyword>
<organism evidence="2 3">
    <name type="scientific">Paenibacillus alvei</name>
    <name type="common">Bacillus alvei</name>
    <dbReference type="NCBI Taxonomy" id="44250"/>
    <lineage>
        <taxon>Bacteria</taxon>
        <taxon>Bacillati</taxon>
        <taxon>Bacillota</taxon>
        <taxon>Bacilli</taxon>
        <taxon>Bacillales</taxon>
        <taxon>Paenibacillaceae</taxon>
        <taxon>Paenibacillus</taxon>
    </lineage>
</organism>
<keyword evidence="3" id="KW-1185">Reference proteome</keyword>
<reference evidence="2 3" key="1">
    <citation type="submission" date="2022-05" db="EMBL/GenBank/DDBJ databases">
        <title>Genome Sequencing of Bee-Associated Microbes.</title>
        <authorList>
            <person name="Dunlap C."/>
        </authorList>
    </citation>
    <scope>NUCLEOTIDE SEQUENCE [LARGE SCALE GENOMIC DNA]</scope>
    <source>
        <strain evidence="2 3">NRRL B-04010</strain>
    </source>
</reference>
<accession>A0ABT4H7R3</accession>
<sequence length="72" mass="8736">MKDFKKMDEMEKYISSKSVFWTYAYMVTFLAVWIVFNLLNKMSVTVPLFLFITQILLQSIIRSTLKKKMNWR</sequence>
<feature type="transmembrane region" description="Helical" evidence="1">
    <location>
        <begin position="45"/>
        <end position="65"/>
    </location>
</feature>